<evidence type="ECO:0008006" key="3">
    <source>
        <dbReference type="Google" id="ProtNLM"/>
    </source>
</evidence>
<dbReference type="AlphaFoldDB" id="A0A0P1MLQ9"/>
<dbReference type="EMBL" id="CZVW01000002">
    <property type="protein sequence ID" value="CUS96653.1"/>
    <property type="molecule type" value="Genomic_DNA"/>
</dbReference>
<dbReference type="OrthoDB" id="9811866at2"/>
<proteinExistence type="predicted"/>
<name>A0A0P1MLQ9_9BACT</name>
<organism evidence="1 2">
    <name type="scientific">Candidatus Chryseopegocella kryptomonas</name>
    <dbReference type="NCBI Taxonomy" id="1633643"/>
    <lineage>
        <taxon>Bacteria</taxon>
        <taxon>Pseudomonadati</taxon>
        <taxon>Candidatus Kryptoniota</taxon>
        <taxon>Candidatus Chryseopegocella</taxon>
    </lineage>
</organism>
<protein>
    <recommendedName>
        <fullName evidence="3">Outer membrane protein beta-barrel domain-containing protein</fullName>
    </recommendedName>
</protein>
<evidence type="ECO:0000313" key="1">
    <source>
        <dbReference type="EMBL" id="CUS96653.1"/>
    </source>
</evidence>
<sequence length="168" mass="17786">MRGTFLFLALVILLSSVAVSRELGAGLTLGFRSDKPTVGYGGNVYYRYNVPESFLKVKGVAGQLSVGYVTFPKEDNSAEYAFVPVKYGLSYTAYSQNKVELGVLGDLGLAFVSKPSSATKLTGGAGGFVAYEAAPNVKVGAVVKYSAVVKTVHYLGVEVGVFYTLPTK</sequence>
<reference evidence="2" key="1">
    <citation type="submission" date="2015-11" db="EMBL/GenBank/DDBJ databases">
        <authorList>
            <person name="Varghese N."/>
        </authorList>
    </citation>
    <scope>NUCLEOTIDE SEQUENCE [LARGE SCALE GENOMIC DNA]</scope>
    <source>
        <strain evidence="2">JGI-23</strain>
    </source>
</reference>
<keyword evidence="2" id="KW-1185">Reference proteome</keyword>
<dbReference type="Proteomes" id="UP000199197">
    <property type="component" value="Unassembled WGS sequence"/>
</dbReference>
<evidence type="ECO:0000313" key="2">
    <source>
        <dbReference type="Proteomes" id="UP000199197"/>
    </source>
</evidence>
<gene>
    <name evidence="1" type="ORF">JGI23_00157</name>
</gene>
<dbReference type="RefSeq" id="WP_092346966.1">
    <property type="nucleotide sequence ID" value="NZ_CZVW01000002.1"/>
</dbReference>
<accession>A0A0P1MLQ9</accession>